<comment type="caution">
    <text evidence="1">The sequence shown here is derived from an EMBL/GenBank/DDBJ whole genome shotgun (WGS) entry which is preliminary data.</text>
</comment>
<evidence type="ECO:0000313" key="2">
    <source>
        <dbReference type="Proteomes" id="UP000238042"/>
    </source>
</evidence>
<proteinExistence type="predicted"/>
<name>A0A2S8AFZ3_9FLAO</name>
<dbReference type="Proteomes" id="UP000238042">
    <property type="component" value="Unassembled WGS sequence"/>
</dbReference>
<dbReference type="EMBL" id="PSZM01000001">
    <property type="protein sequence ID" value="PQL95304.1"/>
    <property type="molecule type" value="Genomic_DNA"/>
</dbReference>
<accession>A0A2S8AFZ3</accession>
<protein>
    <submittedName>
        <fullName evidence="1">MerR family transcriptional regulator</fullName>
    </submittedName>
</protein>
<dbReference type="RefSeq" id="WP_105193812.1">
    <property type="nucleotide sequence ID" value="NZ_PSZM01000001.1"/>
</dbReference>
<gene>
    <name evidence="1" type="ORF">C4S77_00455</name>
</gene>
<organism evidence="1 2">
    <name type="scientific">Apibacter adventoris</name>
    <dbReference type="NCBI Taxonomy" id="1679466"/>
    <lineage>
        <taxon>Bacteria</taxon>
        <taxon>Pseudomonadati</taxon>
        <taxon>Bacteroidota</taxon>
        <taxon>Flavobacteriia</taxon>
        <taxon>Flavobacteriales</taxon>
        <taxon>Weeksellaceae</taxon>
        <taxon>Apibacter</taxon>
    </lineage>
</organism>
<keyword evidence="2" id="KW-1185">Reference proteome</keyword>
<dbReference type="Pfam" id="PF13591">
    <property type="entry name" value="MerR_2"/>
    <property type="match status" value="1"/>
</dbReference>
<evidence type="ECO:0000313" key="1">
    <source>
        <dbReference type="EMBL" id="PQL95304.1"/>
    </source>
</evidence>
<sequence>MANNVITIKEYCTYYEVEPNFLEELSEMGLLTIVKEKEESYIPIEEIPQLESYSRMFYDLDINMAGIDAIHNLISRIKVLQKELTDLQNRINFYE</sequence>
<reference evidence="1 2" key="1">
    <citation type="submission" date="2018-02" db="EMBL/GenBank/DDBJ databases">
        <title>Genome sequences of Apibacter spp., gut symbionts of Asian honey bees.</title>
        <authorList>
            <person name="Kwong W.K."/>
            <person name="Steele M.I."/>
            <person name="Moran N.A."/>
        </authorList>
    </citation>
    <scope>NUCLEOTIDE SEQUENCE [LARGE SCALE GENOMIC DNA]</scope>
    <source>
        <strain evidence="2">wkB301</strain>
    </source>
</reference>
<dbReference type="Gene3D" id="1.10.1660.10">
    <property type="match status" value="1"/>
</dbReference>
<dbReference type="AlphaFoldDB" id="A0A2S8AFZ3"/>
<dbReference type="OrthoDB" id="1494789at2"/>